<organism evidence="1 2">
    <name type="scientific">Coemansia nantahalensis</name>
    <dbReference type="NCBI Taxonomy" id="2789366"/>
    <lineage>
        <taxon>Eukaryota</taxon>
        <taxon>Fungi</taxon>
        <taxon>Fungi incertae sedis</taxon>
        <taxon>Zoopagomycota</taxon>
        <taxon>Kickxellomycotina</taxon>
        <taxon>Kickxellomycetes</taxon>
        <taxon>Kickxellales</taxon>
        <taxon>Kickxellaceae</taxon>
        <taxon>Coemansia</taxon>
    </lineage>
</organism>
<accession>A0ACC1JK50</accession>
<evidence type="ECO:0000313" key="2">
    <source>
        <dbReference type="Proteomes" id="UP001140234"/>
    </source>
</evidence>
<dbReference type="EMBL" id="JANBUJ010003479">
    <property type="protein sequence ID" value="KAJ2760518.1"/>
    <property type="molecule type" value="Genomic_DNA"/>
</dbReference>
<evidence type="ECO:0000313" key="1">
    <source>
        <dbReference type="EMBL" id="KAJ2760518.1"/>
    </source>
</evidence>
<comment type="caution">
    <text evidence="1">The sequence shown here is derived from an EMBL/GenBank/DDBJ whole genome shotgun (WGS) entry which is preliminary data.</text>
</comment>
<keyword evidence="2" id="KW-1185">Reference proteome</keyword>
<feature type="non-terminal residue" evidence="1">
    <location>
        <position position="1"/>
    </location>
</feature>
<dbReference type="Proteomes" id="UP001140234">
    <property type="component" value="Unassembled WGS sequence"/>
</dbReference>
<proteinExistence type="predicted"/>
<sequence>IAGAAFTVIAMLVMVYALVLFQWRAERIRHRDAGPYDDRTGPTILVVVLIAAVVLNFALKIAAEP</sequence>
<protein>
    <submittedName>
        <fullName evidence="1">Uncharacterized protein</fullName>
    </submittedName>
</protein>
<reference evidence="1" key="1">
    <citation type="submission" date="2022-07" db="EMBL/GenBank/DDBJ databases">
        <title>Phylogenomic reconstructions and comparative analyses of Kickxellomycotina fungi.</title>
        <authorList>
            <person name="Reynolds N.K."/>
            <person name="Stajich J.E."/>
            <person name="Barry K."/>
            <person name="Grigoriev I.V."/>
            <person name="Crous P."/>
            <person name="Smith M.E."/>
        </authorList>
    </citation>
    <scope>NUCLEOTIDE SEQUENCE</scope>
    <source>
        <strain evidence="1">CBS 109366</strain>
    </source>
</reference>
<gene>
    <name evidence="1" type="ORF">IWQ57_006286</name>
</gene>
<name>A0ACC1JK50_9FUNG</name>